<evidence type="ECO:0000256" key="1">
    <source>
        <dbReference type="SAM" id="MobiDB-lite"/>
    </source>
</evidence>
<feature type="region of interest" description="Disordered" evidence="1">
    <location>
        <begin position="39"/>
        <end position="76"/>
    </location>
</feature>
<keyword evidence="2" id="KW-0812">Transmembrane</keyword>
<dbReference type="HOGENOM" id="CLU_1854648_0_0_1"/>
<keyword evidence="4" id="KW-1185">Reference proteome</keyword>
<sequence length="138" mass="14346">MIKGGAAVTAVTVVNAAGDGGVKREERLAVMLLVVGAGQGQGTNSTGQDEGVASQPTATGGGGEGDGEGGGRREEANSQAEFRLSCLLFVFFSSLLMPIVVPIYRPAVSVEQQQQRQCRLCCRFSPVAVDCANEHFSK</sequence>
<keyword evidence="2" id="KW-0472">Membrane</keyword>
<protein>
    <submittedName>
        <fullName evidence="3">Uncharacterized protein</fullName>
    </submittedName>
</protein>
<reference evidence="3" key="1">
    <citation type="submission" date="2009-02" db="EMBL/GenBank/DDBJ databases">
        <title>The Genome Sequence of Ajellomyces capsulatus strain G186AR.</title>
        <authorList>
            <consortium name="The Broad Institute Genome Sequencing Platform"/>
            <person name="Champion M."/>
            <person name="Cuomo C."/>
            <person name="Ma L.-J."/>
            <person name="Henn M.R."/>
            <person name="Sil A."/>
            <person name="Goldman B."/>
            <person name="Young S.K."/>
            <person name="Kodira C.D."/>
            <person name="Zeng Q."/>
            <person name="Koehrsen M."/>
            <person name="Alvarado L."/>
            <person name="Berlin A."/>
            <person name="Borenstein D."/>
            <person name="Chen Z."/>
            <person name="Engels R."/>
            <person name="Freedman E."/>
            <person name="Gellesch M."/>
            <person name="Goldberg J."/>
            <person name="Griggs A."/>
            <person name="Gujja S."/>
            <person name="Heiman D."/>
            <person name="Hepburn T."/>
            <person name="Howarth C."/>
            <person name="Jen D."/>
            <person name="Larson L."/>
            <person name="Lewis B."/>
            <person name="Mehta T."/>
            <person name="Park D."/>
            <person name="Pearson M."/>
            <person name="Roberts A."/>
            <person name="Saif S."/>
            <person name="Shea T."/>
            <person name="Shenoy N."/>
            <person name="Sisk P."/>
            <person name="Stolte C."/>
            <person name="Sykes S."/>
            <person name="Walk T."/>
            <person name="White J."/>
            <person name="Yandava C."/>
            <person name="Klein B."/>
            <person name="McEwen J.G."/>
            <person name="Puccia R."/>
            <person name="Goldman G.H."/>
            <person name="Felipe M.S."/>
            <person name="Nino-Vega G."/>
            <person name="San-Blas G."/>
            <person name="Taylor J."/>
            <person name="Mendoza L."/>
            <person name="Galagan J."/>
            <person name="Nusbaum C."/>
            <person name="Birren B."/>
        </authorList>
    </citation>
    <scope>NUCLEOTIDE SEQUENCE</scope>
    <source>
        <strain evidence="3">G186AR</strain>
    </source>
</reference>
<evidence type="ECO:0000256" key="2">
    <source>
        <dbReference type="SAM" id="Phobius"/>
    </source>
</evidence>
<dbReference type="AlphaFoldDB" id="C0P172"/>
<feature type="transmembrane region" description="Helical" evidence="2">
    <location>
        <begin position="82"/>
        <end position="104"/>
    </location>
</feature>
<dbReference type="Proteomes" id="UP000001631">
    <property type="component" value="Unassembled WGS sequence"/>
</dbReference>
<accession>C0P172</accession>
<dbReference type="InParanoid" id="C0P172"/>
<dbReference type="EMBL" id="GG663384">
    <property type="protein sequence ID" value="EEH02587.1"/>
    <property type="molecule type" value="Genomic_DNA"/>
</dbReference>
<evidence type="ECO:0000313" key="3">
    <source>
        <dbReference type="EMBL" id="EEH02587.1"/>
    </source>
</evidence>
<proteinExistence type="predicted"/>
<evidence type="ECO:0000313" key="4">
    <source>
        <dbReference type="Proteomes" id="UP000001631"/>
    </source>
</evidence>
<keyword evidence="2" id="KW-1133">Transmembrane helix</keyword>
<feature type="compositionally biased region" description="Polar residues" evidence="1">
    <location>
        <begin position="42"/>
        <end position="58"/>
    </location>
</feature>
<dbReference type="RefSeq" id="XP_045283068.1">
    <property type="nucleotide sequence ID" value="XM_045436201.1"/>
</dbReference>
<organism evidence="3 4">
    <name type="scientific">Ajellomyces capsulatus (strain G186AR / H82 / ATCC MYA-2454 / RMSCC 2432)</name>
    <name type="common">Darling's disease fungus</name>
    <name type="synonym">Histoplasma capsulatum</name>
    <dbReference type="NCBI Taxonomy" id="447093"/>
    <lineage>
        <taxon>Eukaryota</taxon>
        <taxon>Fungi</taxon>
        <taxon>Dikarya</taxon>
        <taxon>Ascomycota</taxon>
        <taxon>Pezizomycotina</taxon>
        <taxon>Eurotiomycetes</taxon>
        <taxon>Eurotiomycetidae</taxon>
        <taxon>Onygenales</taxon>
        <taxon>Ajellomycetaceae</taxon>
        <taxon>Histoplasma</taxon>
    </lineage>
</organism>
<name>C0P172_AJECG</name>
<gene>
    <name evidence="3" type="ORF">HCBG_09152</name>
</gene>
<dbReference type="GeneID" id="69042168"/>